<dbReference type="Proteomes" id="UP000652219">
    <property type="component" value="Unassembled WGS sequence"/>
</dbReference>
<evidence type="ECO:0000313" key="2">
    <source>
        <dbReference type="Proteomes" id="UP000652219"/>
    </source>
</evidence>
<sequence>MSIWQPMSVRPWPDSYLTRDCGLKGFMDDIHLALSTPGQEVSGHCSDCVTDYAAVAVYGELLIKRWSDLGRYLSPLSPENPEFEARVSGFDRRLVESPYLTFPAVFVKDIPTAFERYQRHARVT</sequence>
<protein>
    <submittedName>
        <fullName evidence="1">F-box domain containing protein</fullName>
    </submittedName>
</protein>
<reference evidence="1 2" key="1">
    <citation type="journal article" date="2020" name="Phytopathology">
        <title>Genome Sequence Resources of Colletotrichum truncatum, C. plurivorum, C. musicola, and C. sojae: Four Species Pathogenic to Soybean (Glycine max).</title>
        <authorList>
            <person name="Rogerio F."/>
            <person name="Boufleur T.R."/>
            <person name="Ciampi-Guillardi M."/>
            <person name="Sukno S.A."/>
            <person name="Thon M.R."/>
            <person name="Massola Junior N.S."/>
            <person name="Baroncelli R."/>
        </authorList>
    </citation>
    <scope>NUCLEOTIDE SEQUENCE [LARGE SCALE GENOMIC DNA]</scope>
    <source>
        <strain evidence="1 2">LFN0009</strain>
    </source>
</reference>
<gene>
    <name evidence="1" type="ORF">CSOJ01_10478</name>
</gene>
<dbReference type="AlphaFoldDB" id="A0A8H6J0T3"/>
<organism evidence="1 2">
    <name type="scientific">Colletotrichum sojae</name>
    <dbReference type="NCBI Taxonomy" id="2175907"/>
    <lineage>
        <taxon>Eukaryota</taxon>
        <taxon>Fungi</taxon>
        <taxon>Dikarya</taxon>
        <taxon>Ascomycota</taxon>
        <taxon>Pezizomycotina</taxon>
        <taxon>Sordariomycetes</taxon>
        <taxon>Hypocreomycetidae</taxon>
        <taxon>Glomerellales</taxon>
        <taxon>Glomerellaceae</taxon>
        <taxon>Colletotrichum</taxon>
        <taxon>Colletotrichum orchidearum species complex</taxon>
    </lineage>
</organism>
<comment type="caution">
    <text evidence="1">The sequence shown here is derived from an EMBL/GenBank/DDBJ whole genome shotgun (WGS) entry which is preliminary data.</text>
</comment>
<proteinExistence type="predicted"/>
<keyword evidence="2" id="KW-1185">Reference proteome</keyword>
<name>A0A8H6J0T3_9PEZI</name>
<dbReference type="EMBL" id="WIGN01000220">
    <property type="protein sequence ID" value="KAF6804026.1"/>
    <property type="molecule type" value="Genomic_DNA"/>
</dbReference>
<evidence type="ECO:0000313" key="1">
    <source>
        <dbReference type="EMBL" id="KAF6804026.1"/>
    </source>
</evidence>
<accession>A0A8H6J0T3</accession>